<feature type="transmembrane region" description="Helical" evidence="7">
    <location>
        <begin position="114"/>
        <end position="137"/>
    </location>
</feature>
<protein>
    <submittedName>
        <fullName evidence="10">Sugar ABC transporter permease</fullName>
    </submittedName>
</protein>
<keyword evidence="3" id="KW-1003">Cell membrane</keyword>
<dbReference type="EMBL" id="MEHD01000036">
    <property type="protein sequence ID" value="ODR50228.1"/>
    <property type="molecule type" value="Genomic_DNA"/>
</dbReference>
<dbReference type="InterPro" id="IPR000515">
    <property type="entry name" value="MetI-like"/>
</dbReference>
<accession>A0A1E3UNV1</accession>
<reference evidence="10 11" key="2">
    <citation type="submission" date="2016-08" db="EMBL/GenBank/DDBJ databases">
        <authorList>
            <person name="Seilhamer J.J."/>
        </authorList>
    </citation>
    <scope>NUCLEOTIDE SEQUENCE [LARGE SCALE GENOMIC DNA]</scope>
    <source>
        <strain evidence="10 11">NML150140-1</strain>
    </source>
</reference>
<dbReference type="PANTHER" id="PTHR30193">
    <property type="entry name" value="ABC TRANSPORTER PERMEASE PROTEIN"/>
    <property type="match status" value="1"/>
</dbReference>
<feature type="transmembrane region" description="Helical" evidence="7">
    <location>
        <begin position="81"/>
        <end position="102"/>
    </location>
</feature>
<name>A0A1E3UNV1_9FIRM</name>
<evidence type="ECO:0000313" key="11">
    <source>
        <dbReference type="Proteomes" id="UP000094271"/>
    </source>
</evidence>
<evidence type="ECO:0000256" key="6">
    <source>
        <dbReference type="ARBA" id="ARBA00023136"/>
    </source>
</evidence>
<dbReference type="GO" id="GO:0005886">
    <property type="term" value="C:plasma membrane"/>
    <property type="evidence" value="ECO:0007669"/>
    <property type="project" value="UniProtKB-SubCell"/>
</dbReference>
<feature type="transmembrane region" description="Helical" evidence="7">
    <location>
        <begin position="278"/>
        <end position="299"/>
    </location>
</feature>
<organism evidence="10 11">
    <name type="scientific">Eisenbergiella tayi</name>
    <dbReference type="NCBI Taxonomy" id="1432052"/>
    <lineage>
        <taxon>Bacteria</taxon>
        <taxon>Bacillati</taxon>
        <taxon>Bacillota</taxon>
        <taxon>Clostridia</taxon>
        <taxon>Lachnospirales</taxon>
        <taxon>Lachnospiraceae</taxon>
        <taxon>Eisenbergiella</taxon>
    </lineage>
</organism>
<dbReference type="CDD" id="cd06261">
    <property type="entry name" value="TM_PBP2"/>
    <property type="match status" value="1"/>
</dbReference>
<comment type="similarity">
    <text evidence="7">Belongs to the binding-protein-dependent transport system permease family.</text>
</comment>
<evidence type="ECO:0000256" key="2">
    <source>
        <dbReference type="ARBA" id="ARBA00022448"/>
    </source>
</evidence>
<dbReference type="OrthoDB" id="9785836at2"/>
<dbReference type="InterPro" id="IPR035906">
    <property type="entry name" value="MetI-like_sf"/>
</dbReference>
<dbReference type="EMBL" id="MEHA01000002">
    <property type="protein sequence ID" value="ODR55285.1"/>
    <property type="molecule type" value="Genomic_DNA"/>
</dbReference>
<keyword evidence="12" id="KW-1185">Reference proteome</keyword>
<feature type="transmembrane region" description="Helical" evidence="7">
    <location>
        <begin position="165"/>
        <end position="188"/>
    </location>
</feature>
<keyword evidence="5 7" id="KW-1133">Transmembrane helix</keyword>
<evidence type="ECO:0000256" key="3">
    <source>
        <dbReference type="ARBA" id="ARBA00022475"/>
    </source>
</evidence>
<evidence type="ECO:0000256" key="1">
    <source>
        <dbReference type="ARBA" id="ARBA00004651"/>
    </source>
</evidence>
<dbReference type="SUPFAM" id="SSF161098">
    <property type="entry name" value="MetI-like"/>
    <property type="match status" value="1"/>
</dbReference>
<evidence type="ECO:0000313" key="9">
    <source>
        <dbReference type="EMBL" id="ODR50228.1"/>
    </source>
</evidence>
<keyword evidence="2 7" id="KW-0813">Transport</keyword>
<gene>
    <name evidence="10" type="ORF">BEI59_04835</name>
    <name evidence="9" type="ORF">BEI63_23640</name>
</gene>
<keyword evidence="6 7" id="KW-0472">Membrane</keyword>
<feature type="domain" description="ABC transmembrane type-1" evidence="8">
    <location>
        <begin position="77"/>
        <end position="295"/>
    </location>
</feature>
<comment type="caution">
    <text evidence="10">The sequence shown here is derived from an EMBL/GenBank/DDBJ whole genome shotgun (WGS) entry which is preliminary data.</text>
</comment>
<evidence type="ECO:0000313" key="10">
    <source>
        <dbReference type="EMBL" id="ODR55285.1"/>
    </source>
</evidence>
<evidence type="ECO:0000256" key="7">
    <source>
        <dbReference type="RuleBase" id="RU363032"/>
    </source>
</evidence>
<dbReference type="Gene3D" id="1.10.3720.10">
    <property type="entry name" value="MetI-like"/>
    <property type="match status" value="1"/>
</dbReference>
<dbReference type="AlphaFoldDB" id="A0A1E3UNV1"/>
<dbReference type="Pfam" id="PF00528">
    <property type="entry name" value="BPD_transp_1"/>
    <property type="match status" value="1"/>
</dbReference>
<comment type="subcellular location">
    <subcellularLocation>
        <location evidence="1 7">Cell membrane</location>
        <topology evidence="1 7">Multi-pass membrane protein</topology>
    </subcellularLocation>
</comment>
<dbReference type="Proteomes" id="UP000094869">
    <property type="component" value="Unassembled WGS sequence"/>
</dbReference>
<evidence type="ECO:0000313" key="12">
    <source>
        <dbReference type="Proteomes" id="UP000094869"/>
    </source>
</evidence>
<dbReference type="Proteomes" id="UP000094271">
    <property type="component" value="Unassembled WGS sequence"/>
</dbReference>
<dbReference type="PROSITE" id="PS50928">
    <property type="entry name" value="ABC_TM1"/>
    <property type="match status" value="1"/>
</dbReference>
<feature type="transmembrane region" description="Helical" evidence="7">
    <location>
        <begin position="12"/>
        <end position="31"/>
    </location>
</feature>
<evidence type="ECO:0000259" key="8">
    <source>
        <dbReference type="PROSITE" id="PS50928"/>
    </source>
</evidence>
<dbReference type="PANTHER" id="PTHR30193:SF44">
    <property type="entry name" value="LACTOSE TRANSPORT SYSTEM PERMEASE PROTEIN LACF"/>
    <property type="match status" value="1"/>
</dbReference>
<keyword evidence="4 7" id="KW-0812">Transmembrane</keyword>
<dbReference type="GO" id="GO:0055085">
    <property type="term" value="P:transmembrane transport"/>
    <property type="evidence" value="ECO:0007669"/>
    <property type="project" value="InterPro"/>
</dbReference>
<reference evidence="9 12" key="1">
    <citation type="submission" date="2016-08" db="EMBL/GenBank/DDBJ databases">
        <title>Characterization of Isolates of Eisenbergiella tayi Derived from Blood Cultures, Using Whole Genome Sequencing.</title>
        <authorList>
            <person name="Bernier A.-M."/>
            <person name="Burdz T."/>
            <person name="Wiebe D."/>
            <person name="Bernard K."/>
        </authorList>
    </citation>
    <scope>NUCLEOTIDE SEQUENCE [LARGE SCALE GENOMIC DNA]</scope>
    <source>
        <strain evidence="9 12">NML120146</strain>
    </source>
</reference>
<proteinExistence type="inferred from homology"/>
<evidence type="ECO:0000256" key="4">
    <source>
        <dbReference type="ARBA" id="ARBA00022692"/>
    </source>
</evidence>
<sequence>MRPVKKNIKKKLGKYKFVYLLAVPGFIYLIINNYMPMVGLILAFKNYNFAQGIFKSPWCGLSNFTYLFSSKWAKIMFRNTIGYNLVFIIFGTAFAIFVAILLGEVKNARAKKIYQTFILIPYLVSMVLVGYLVFAFLSNANGFINKGILEKLGKEGISWYTKPEYWPFILTIVNLWKGFGFQSIVFYATIIGFDKTYYEAAVVDGASVWKQITRITLPLLRPTVIILTIMSLGRMFNSDFGLFYQVPMNTGTLYTATTTIDTFVYRAMMEDHDVGRSLAAGFLQSVLGFAVVLITNMIVRKVEPDSALF</sequence>
<feature type="transmembrane region" description="Helical" evidence="7">
    <location>
        <begin position="219"/>
        <end position="236"/>
    </location>
</feature>
<dbReference type="InterPro" id="IPR051393">
    <property type="entry name" value="ABC_transporter_permease"/>
</dbReference>
<evidence type="ECO:0000256" key="5">
    <source>
        <dbReference type="ARBA" id="ARBA00022989"/>
    </source>
</evidence>